<proteinExistence type="predicted"/>
<evidence type="ECO:0008006" key="5">
    <source>
        <dbReference type="Google" id="ProtNLM"/>
    </source>
</evidence>
<dbReference type="RefSeq" id="WP_162672569.1">
    <property type="nucleotide sequence ID" value="NZ_LR593886.1"/>
</dbReference>
<reference evidence="3 4" key="1">
    <citation type="submission" date="2019-05" db="EMBL/GenBank/DDBJ databases">
        <authorList>
            <consortium name="Science for Life Laboratories"/>
        </authorList>
    </citation>
    <scope>NUCLEOTIDE SEQUENCE [LARGE SCALE GENOMIC DNA]</scope>
    <source>
        <strain evidence="3">Soil9</strain>
    </source>
</reference>
<evidence type="ECO:0000256" key="2">
    <source>
        <dbReference type="SAM" id="SignalP"/>
    </source>
</evidence>
<dbReference type="Proteomes" id="UP000464178">
    <property type="component" value="Chromosome"/>
</dbReference>
<organism evidence="3 4">
    <name type="scientific">Gemmata massiliana</name>
    <dbReference type="NCBI Taxonomy" id="1210884"/>
    <lineage>
        <taxon>Bacteria</taxon>
        <taxon>Pseudomonadati</taxon>
        <taxon>Planctomycetota</taxon>
        <taxon>Planctomycetia</taxon>
        <taxon>Gemmatales</taxon>
        <taxon>Gemmataceae</taxon>
        <taxon>Gemmata</taxon>
    </lineage>
</organism>
<accession>A0A6P2DJK6</accession>
<evidence type="ECO:0000313" key="4">
    <source>
        <dbReference type="Proteomes" id="UP000464178"/>
    </source>
</evidence>
<dbReference type="AlphaFoldDB" id="A0A6P2DJK6"/>
<evidence type="ECO:0000256" key="1">
    <source>
        <dbReference type="SAM" id="MobiDB-lite"/>
    </source>
</evidence>
<feature type="chain" id="PRO_5027011033" description="Carboxypeptidase regulatory-like domain-containing protein" evidence="2">
    <location>
        <begin position="24"/>
        <end position="142"/>
    </location>
</feature>
<dbReference type="KEGG" id="gms:SOIL9_77200"/>
<name>A0A6P2DJK6_9BACT</name>
<sequence>MRTHGTRGSVPLAIGLLALAHVAGCGPGAGAEVSGTVTFQGTPIRAGKVTFYHPDRPGRNVIADIRPDGTYRVYACPSGEVKVTVQPLPPAAKSTSRGQPYTGAKKAAPVPPVNAKYGDPATTDLVCRVTGAAQTFDIDLGP</sequence>
<protein>
    <recommendedName>
        <fullName evidence="5">Carboxypeptidase regulatory-like domain-containing protein</fullName>
    </recommendedName>
</protein>
<keyword evidence="4" id="KW-1185">Reference proteome</keyword>
<feature type="region of interest" description="Disordered" evidence="1">
    <location>
        <begin position="88"/>
        <end position="108"/>
    </location>
</feature>
<feature type="signal peptide" evidence="2">
    <location>
        <begin position="1"/>
        <end position="23"/>
    </location>
</feature>
<gene>
    <name evidence="3" type="ORF">SOIL9_77200</name>
</gene>
<evidence type="ECO:0000313" key="3">
    <source>
        <dbReference type="EMBL" id="VTS01825.1"/>
    </source>
</evidence>
<dbReference type="EMBL" id="LR593886">
    <property type="protein sequence ID" value="VTS01825.1"/>
    <property type="molecule type" value="Genomic_DNA"/>
</dbReference>
<keyword evidence="2" id="KW-0732">Signal</keyword>